<feature type="region of interest" description="Disordered" evidence="3">
    <location>
        <begin position="393"/>
        <end position="478"/>
    </location>
</feature>
<feature type="compositionally biased region" description="Polar residues" evidence="3">
    <location>
        <begin position="1654"/>
        <end position="1665"/>
    </location>
</feature>
<feature type="region of interest" description="Disordered" evidence="3">
    <location>
        <begin position="1362"/>
        <end position="1524"/>
    </location>
</feature>
<dbReference type="PANTHER" id="PTHR12156">
    <property type="entry name" value="PLECKSTRIN HOMOLOGY-LIKE DOMAIN, FAMILY B, MEMBER 3"/>
    <property type="match status" value="1"/>
</dbReference>
<feature type="compositionally biased region" description="Low complexity" evidence="3">
    <location>
        <begin position="1382"/>
        <end position="1395"/>
    </location>
</feature>
<feature type="region of interest" description="Disordered" evidence="3">
    <location>
        <begin position="863"/>
        <end position="935"/>
    </location>
</feature>
<name>A0A9W2YWY7_BIOGL</name>
<feature type="compositionally biased region" description="Polar residues" evidence="3">
    <location>
        <begin position="790"/>
        <end position="805"/>
    </location>
</feature>
<feature type="region of interest" description="Disordered" evidence="3">
    <location>
        <begin position="1"/>
        <end position="37"/>
    </location>
</feature>
<feature type="compositionally biased region" description="Polar residues" evidence="3">
    <location>
        <begin position="1465"/>
        <end position="1487"/>
    </location>
</feature>
<dbReference type="Pfam" id="PF00169">
    <property type="entry name" value="PH"/>
    <property type="match status" value="1"/>
</dbReference>
<feature type="compositionally biased region" description="Low complexity" evidence="3">
    <location>
        <begin position="1002"/>
        <end position="1024"/>
    </location>
</feature>
<feature type="compositionally biased region" description="Polar residues" evidence="3">
    <location>
        <begin position="396"/>
        <end position="408"/>
    </location>
</feature>
<feature type="compositionally biased region" description="Polar residues" evidence="3">
    <location>
        <begin position="1260"/>
        <end position="1275"/>
    </location>
</feature>
<feature type="compositionally biased region" description="Basic and acidic residues" evidence="3">
    <location>
        <begin position="2168"/>
        <end position="2179"/>
    </location>
</feature>
<feature type="region of interest" description="Disordered" evidence="3">
    <location>
        <begin position="212"/>
        <end position="240"/>
    </location>
</feature>
<feature type="region of interest" description="Disordered" evidence="3">
    <location>
        <begin position="1056"/>
        <end position="1091"/>
    </location>
</feature>
<feature type="compositionally biased region" description="Low complexity" evidence="3">
    <location>
        <begin position="770"/>
        <end position="784"/>
    </location>
</feature>
<accession>A0A9W2YWY7</accession>
<feature type="region of interest" description="Disordered" evidence="3">
    <location>
        <begin position="93"/>
        <end position="131"/>
    </location>
</feature>
<feature type="region of interest" description="Disordered" evidence="3">
    <location>
        <begin position="298"/>
        <end position="381"/>
    </location>
</feature>
<evidence type="ECO:0000313" key="8">
    <source>
        <dbReference type="RefSeq" id="XP_055867255.1"/>
    </source>
</evidence>
<feature type="compositionally biased region" description="Low complexity" evidence="3">
    <location>
        <begin position="1175"/>
        <end position="1187"/>
    </location>
</feature>
<feature type="domain" description="PH" evidence="4">
    <location>
        <begin position="2278"/>
        <end position="2380"/>
    </location>
</feature>
<feature type="compositionally biased region" description="Low complexity" evidence="3">
    <location>
        <begin position="1692"/>
        <end position="1703"/>
    </location>
</feature>
<feature type="compositionally biased region" description="Basic and acidic residues" evidence="3">
    <location>
        <begin position="409"/>
        <end position="427"/>
    </location>
</feature>
<dbReference type="GeneID" id="106065868"/>
<proteinExistence type="predicted"/>
<evidence type="ECO:0000256" key="2">
    <source>
        <dbReference type="SAM" id="Coils"/>
    </source>
</evidence>
<sequence length="2388" mass="264227">MISSKSRRAAKTGEKHQSAVPRPSDVAKKIATGPSWNPALSPSYVYGRASPQVPPSSSNYHASVPTPYFEPEHPVHNPYDDLNLYAAQINAVHRPAPNASEPQMSSRVQKSSNPQGSYYSYGRPQQPPDPSYYYRYHNRQIPPDASTFAYYGYGNPAQHQAPTTSHGLNTGHGLHSAVSERGYVMKSPESYEPSYHKTSLSSSHDHLARPLCQDYKVPSPNGNYPKSNNQQAFSGAGRARSVEPIYRSQVDPFEPSSSGKHNLIYVGHVFGGDADQRMTTGYGQSQGRSRDHEIATSFLSSDGQPSYSQSRQVIKDRSSSGRSRLDSPKTRASYRQAQDESLTDINPQLPNDQSFLTSTPKRRPVPPPNFDNWSSIDSSSGHRSRDALLRLKFDEPNSSQERSQSMSPKSDDSWFRNSRSHEVKSDTEPLYCDVPMEDRASSRSPLSVKDREADSKFSKSASKGKSSNVLNSPGHHSGLAATLNYHQQLRKELGMPQPQQTPTYSYSSPIYGVPVSNIITPLPNSSDGCLSSDTSPASPTSKQHFDPQGSSRYEASLKKYYEAFQSLHGHCSTPHLPSATLSQFEQPLSGSDPNLRSDLNQQSKQFPYYDNLANHRNRPQEKSGYPYVTQTLPLSLQYNSATLQSQSRPSKSSSSLLTSSATAIPSFYHHSDGHYFDRPSPSTSPLSTASAPSSIKPVDYPLSSVHGFCTVPRNLQLSQSPNSIYSLQRREPSYEEIENITPYKQNTSPNLDPSKHSPAGHDHKQDSKLNQSSSSSNQSSSFNSIHKETASSNDSSVTDSLNSPGDNLPATRPEDSSKTKKCIFGSVSEKAHLFEQGATTHKNKDYGKESKLFGKFKFIEKNKTSKNSPSDAKQTSSSMEVESKVEKSTSAASLSAVPATSSSSSLSVSSFVTSSPSGTGRMSNPEEITHDVTMRDRGLNSRAMTSSLHETGSVDVEAINDFLMTSCTYPYHLFSRRKKPLPDLDTSPEYARMISEAERSRSSCGSNDGSVSSTGSSQSKSLASPGTPTSPAPGDGNDDFLNKVCKFEMISRVKSPTIKSPGVKSPTSKTPNSKVFSQDGKKPSPTSPFGTQAFIGEKVFTRDTATTRVSASLLQGLSTDRVHSTGSTISSNSLTSVSTLSWNSDASDTSAGSAKGRSSAGKDIMTTSDPGGGHSSHSLDSSPSSASNTYTKESLSNLAHGGGKRGGIIDLSTSSAPTISSSPSSTFPPQQQPSGTTKKFITLSSTDKDFSPAPVVKPLQPSSSGFPYIKPNTSPETKDNASPALVNGNPLNRDSGGSGKHRNTFEGMDFELNELPGHQQALALKHREVVAERKMEQEREKKDKQRLDEILRMCEEYQNEVTYDTSPHHTSPASKQFSFTDQSHPQPSQNQQQSNFTRKIQPPGPLELHLETTSSPVSSLDRRERSGNMTKIKTNGSLMLNSPNNPHKEFGPLNVQPGGIYASKMETTSSAYSSNSEDETVGTSEDTGTIKKRPNVPETSPTHKQEQLHNKRRQPGASAPSAASAPHLKIGQNAITMTADISQDNIIVTTTNNFAEHVTVTLPDQHEAEFTTPSPKNAFEKHPSPRPQISNNVLTPEHKSKEPVNKTSTLDSALTIHNTTVSSQGHVQSHQNLPETEHGLEIPPEEATELPEENFSSSRSATVSSEWEPGPFVKESHSSTSSSSQTLREVSNHSSRTSSLSSSNMDVKEDTPTPVNSDSEHGDVRPSNIEPLSPRNAEIFSGWSTGSLGAKEECQLRGQLEGLRLTKTQLLVKIAEIRRQIAEIELQESEAVRELDLETKLLEGEHREQMNQLQAEQERITEMKRRQQETLAAALREREKEQRIIELERQKLLALEEEQHELNARILQSSTAGSGSVNSGALIMDEETAAVRLRLQQELECQRRLFDDLEFQQLEAEARFETEKEQINNRLMAQQAELLGKYKDREERLQQIDVQQKKMLSSVKSNLETLKEKRLELGESYKKEKSNVAHCDKKIGEISKALAVPLPDEKANSDDEMEMNMNAHTPSYSQHQRFIDSSGNSIELRRPLDLSLDSSSGSFTLGPNGEVLRKKSATLLEIERNRSLFIEQQANLIFSAGSMIIDQERKRIEELRRRAADEGRAQWEERRRVAEETSRLQLDERRLREVNCKSFNSLESEDSSVTSSCDTPSEKETSLSGGEEHLEKLAELERLLAQAQSEKMKLVEEQVKIRESEMLALQKNEALERELEQVKLREKNTQMQARPMTRFLPNTSKDFDLRAHIEGSGHLLDMCPHVIVTNHSCRGFLHKMGGRIKTWKKRWFVFDRMKRKVLYYTDKTETKLKGSVCFQAIEEVYVDHLRTVKSPSPKLTFCMKTFDRTYYLVAPSPETMTIWIDVLFSGAEGYQQFFDS</sequence>
<feature type="compositionally biased region" description="Low complexity" evidence="3">
    <location>
        <begin position="1515"/>
        <end position="1524"/>
    </location>
</feature>
<feature type="region of interest" description="Disordered" evidence="3">
    <location>
        <begin position="741"/>
        <end position="820"/>
    </location>
</feature>
<evidence type="ECO:0000256" key="1">
    <source>
        <dbReference type="ARBA" id="ARBA00023054"/>
    </source>
</evidence>
<feature type="compositionally biased region" description="Low complexity" evidence="3">
    <location>
        <begin position="458"/>
        <end position="467"/>
    </location>
</feature>
<gene>
    <name evidence="6 7 8" type="primary">LOC106065868</name>
</gene>
<feature type="compositionally biased region" description="Polar residues" evidence="3">
    <location>
        <begin position="1188"/>
        <end position="1197"/>
    </location>
</feature>
<feature type="region of interest" description="Disordered" evidence="3">
    <location>
        <begin position="1646"/>
        <end position="1738"/>
    </location>
</feature>
<feature type="compositionally biased region" description="Polar residues" evidence="3">
    <location>
        <begin position="1427"/>
        <end position="1445"/>
    </location>
</feature>
<dbReference type="RefSeq" id="XP_055867255.1">
    <property type="nucleotide sequence ID" value="XM_056011280.1"/>
</dbReference>
<evidence type="ECO:0000313" key="5">
    <source>
        <dbReference type="Proteomes" id="UP001165740"/>
    </source>
</evidence>
<evidence type="ECO:0000256" key="3">
    <source>
        <dbReference type="SAM" id="MobiDB-lite"/>
    </source>
</evidence>
<protein>
    <submittedName>
        <fullName evidence="6 7">Mucin-4-like isoform X1</fullName>
    </submittedName>
</protein>
<feature type="compositionally biased region" description="Low complexity" evidence="3">
    <location>
        <begin position="888"/>
        <end position="917"/>
    </location>
</feature>
<keyword evidence="1 2" id="KW-0175">Coiled coil</keyword>
<feature type="compositionally biased region" description="Polar residues" evidence="3">
    <location>
        <begin position="220"/>
        <end position="233"/>
    </location>
</feature>
<dbReference type="Gene3D" id="2.30.29.30">
    <property type="entry name" value="Pleckstrin-homology domain (PH domain)/Phosphotyrosine-binding domain (PTB)"/>
    <property type="match status" value="1"/>
</dbReference>
<dbReference type="InterPro" id="IPR001849">
    <property type="entry name" value="PH_domain"/>
</dbReference>
<dbReference type="SUPFAM" id="SSF50729">
    <property type="entry name" value="PH domain-like"/>
    <property type="match status" value="1"/>
</dbReference>
<organism evidence="5 8">
    <name type="scientific">Biomphalaria glabrata</name>
    <name type="common">Bloodfluke planorb</name>
    <name type="synonym">Freshwater snail</name>
    <dbReference type="NCBI Taxonomy" id="6526"/>
    <lineage>
        <taxon>Eukaryota</taxon>
        <taxon>Metazoa</taxon>
        <taxon>Spiralia</taxon>
        <taxon>Lophotrochozoa</taxon>
        <taxon>Mollusca</taxon>
        <taxon>Gastropoda</taxon>
        <taxon>Heterobranchia</taxon>
        <taxon>Euthyneura</taxon>
        <taxon>Panpulmonata</taxon>
        <taxon>Hygrophila</taxon>
        <taxon>Lymnaeoidea</taxon>
        <taxon>Planorbidae</taxon>
        <taxon>Biomphalaria</taxon>
    </lineage>
</organism>
<feature type="compositionally biased region" description="Polar residues" evidence="3">
    <location>
        <begin position="1362"/>
        <end position="1381"/>
    </location>
</feature>
<feature type="region of interest" description="Disordered" evidence="3">
    <location>
        <begin position="1568"/>
        <end position="1608"/>
    </location>
</feature>
<feature type="compositionally biased region" description="Basic residues" evidence="3">
    <location>
        <begin position="1"/>
        <end position="10"/>
    </location>
</feature>
<feature type="compositionally biased region" description="Polar residues" evidence="3">
    <location>
        <begin position="333"/>
        <end position="359"/>
    </location>
</feature>
<dbReference type="SMART" id="SM00233">
    <property type="entry name" value="PH"/>
    <property type="match status" value="1"/>
</dbReference>
<feature type="region of interest" description="Disordered" evidence="3">
    <location>
        <begin position="996"/>
        <end position="1038"/>
    </location>
</feature>
<evidence type="ECO:0000259" key="4">
    <source>
        <dbReference type="PROSITE" id="PS50003"/>
    </source>
</evidence>
<feature type="compositionally biased region" description="Low complexity" evidence="3">
    <location>
        <begin position="1140"/>
        <end position="1162"/>
    </location>
</feature>
<dbReference type="Proteomes" id="UP001165740">
    <property type="component" value="Chromosome 14"/>
</dbReference>
<dbReference type="RefSeq" id="XP_055867254.1">
    <property type="nucleotide sequence ID" value="XM_056011279.1"/>
</dbReference>
<evidence type="ECO:0000313" key="7">
    <source>
        <dbReference type="RefSeq" id="XP_055867254.1"/>
    </source>
</evidence>
<dbReference type="PANTHER" id="PTHR12156:SF5">
    <property type="entry name" value="FI18040P1"/>
    <property type="match status" value="1"/>
</dbReference>
<feature type="coiled-coil region" evidence="2">
    <location>
        <begin position="1767"/>
        <end position="1865"/>
    </location>
</feature>
<dbReference type="PROSITE" id="PS50003">
    <property type="entry name" value="PH_DOMAIN"/>
    <property type="match status" value="1"/>
</dbReference>
<reference evidence="6 7" key="1">
    <citation type="submission" date="2025-04" db="UniProtKB">
        <authorList>
            <consortium name="RefSeq"/>
        </authorList>
    </citation>
    <scope>IDENTIFICATION</scope>
</reference>
<feature type="compositionally biased region" description="Polar residues" evidence="3">
    <location>
        <begin position="298"/>
        <end position="312"/>
    </location>
</feature>
<feature type="compositionally biased region" description="Basic and acidic residues" evidence="3">
    <location>
        <begin position="313"/>
        <end position="329"/>
    </location>
</feature>
<feature type="compositionally biased region" description="Polar residues" evidence="3">
    <location>
        <begin position="742"/>
        <end position="751"/>
    </location>
</feature>
<feature type="compositionally biased region" description="Basic and acidic residues" evidence="3">
    <location>
        <begin position="753"/>
        <end position="767"/>
    </location>
</feature>
<dbReference type="RefSeq" id="XP_055867253.1">
    <property type="nucleotide sequence ID" value="XM_056011278.1"/>
</dbReference>
<evidence type="ECO:0000313" key="6">
    <source>
        <dbReference type="RefSeq" id="XP_055867253.1"/>
    </source>
</evidence>
<feature type="compositionally biased region" description="Polar residues" evidence="3">
    <location>
        <begin position="100"/>
        <end position="118"/>
    </location>
</feature>
<feature type="compositionally biased region" description="Low complexity" evidence="3">
    <location>
        <begin position="1212"/>
        <end position="1237"/>
    </location>
</feature>
<dbReference type="InterPro" id="IPR011993">
    <property type="entry name" value="PH-like_dom_sf"/>
</dbReference>
<feature type="compositionally biased region" description="Polar residues" evidence="3">
    <location>
        <begin position="1065"/>
        <end position="1076"/>
    </location>
</feature>
<feature type="region of interest" description="Disordered" evidence="3">
    <location>
        <begin position="1140"/>
        <end position="1304"/>
    </location>
</feature>
<feature type="compositionally biased region" description="Basic and acidic residues" evidence="3">
    <location>
        <begin position="448"/>
        <end position="457"/>
    </location>
</feature>
<dbReference type="InterPro" id="IPR052212">
    <property type="entry name" value="PH-like_domain"/>
</dbReference>
<dbReference type="FunFam" id="2.30.29.30:FF:000006">
    <property type="entry name" value="Pleckstrin homology like domain family B member 1"/>
    <property type="match status" value="1"/>
</dbReference>
<dbReference type="OrthoDB" id="6020705at2759"/>
<feature type="compositionally biased region" description="Polar residues" evidence="3">
    <location>
        <begin position="865"/>
        <end position="874"/>
    </location>
</feature>
<keyword evidence="5" id="KW-1185">Reference proteome</keyword>
<feature type="region of interest" description="Disordered" evidence="3">
    <location>
        <begin position="2156"/>
        <end position="2179"/>
    </location>
</feature>
<feature type="region of interest" description="Disordered" evidence="3">
    <location>
        <begin position="524"/>
        <end position="551"/>
    </location>
</feature>